<comment type="similarity">
    <text evidence="1">Belongs to the glycosyl hydrolase 16 family.</text>
</comment>
<evidence type="ECO:0000313" key="4">
    <source>
        <dbReference type="EMBL" id="TWJ06616.1"/>
    </source>
</evidence>
<dbReference type="STRING" id="476157.GCA_001663155_00826"/>
<dbReference type="PANTHER" id="PTHR10963">
    <property type="entry name" value="GLYCOSYL HYDROLASE-RELATED"/>
    <property type="match status" value="1"/>
</dbReference>
<evidence type="ECO:0000256" key="2">
    <source>
        <dbReference type="SAM" id="SignalP"/>
    </source>
</evidence>
<organism evidence="4 5">
    <name type="scientific">Altererythrobacter ishigakiensis</name>
    <dbReference type="NCBI Taxonomy" id="476157"/>
    <lineage>
        <taxon>Bacteria</taxon>
        <taxon>Pseudomonadati</taxon>
        <taxon>Pseudomonadota</taxon>
        <taxon>Alphaproteobacteria</taxon>
        <taxon>Sphingomonadales</taxon>
        <taxon>Erythrobacteraceae</taxon>
        <taxon>Altererythrobacter</taxon>
    </lineage>
</organism>
<proteinExistence type="inferred from homology"/>
<keyword evidence="5" id="KW-1185">Reference proteome</keyword>
<dbReference type="InterPro" id="IPR050546">
    <property type="entry name" value="Glycosyl_Hydrlase_16"/>
</dbReference>
<keyword evidence="4" id="KW-0378">Hydrolase</keyword>
<feature type="domain" description="GH16" evidence="3">
    <location>
        <begin position="28"/>
        <end position="300"/>
    </location>
</feature>
<comment type="caution">
    <text evidence="4">The sequence shown here is derived from an EMBL/GenBank/DDBJ whole genome shotgun (WGS) entry which is preliminary data.</text>
</comment>
<dbReference type="SUPFAM" id="SSF49899">
    <property type="entry name" value="Concanavalin A-like lectins/glucanases"/>
    <property type="match status" value="1"/>
</dbReference>
<dbReference type="InterPro" id="IPR013320">
    <property type="entry name" value="ConA-like_dom_sf"/>
</dbReference>
<dbReference type="GO" id="GO:0005975">
    <property type="term" value="P:carbohydrate metabolic process"/>
    <property type="evidence" value="ECO:0007669"/>
    <property type="project" value="InterPro"/>
</dbReference>
<keyword evidence="2" id="KW-0732">Signal</keyword>
<dbReference type="PROSITE" id="PS51762">
    <property type="entry name" value="GH16_2"/>
    <property type="match status" value="1"/>
</dbReference>
<dbReference type="Gene3D" id="2.60.120.200">
    <property type="match status" value="1"/>
</dbReference>
<dbReference type="Pfam" id="PF00722">
    <property type="entry name" value="Glyco_hydro_16"/>
    <property type="match status" value="1"/>
</dbReference>
<evidence type="ECO:0000259" key="3">
    <source>
        <dbReference type="PROSITE" id="PS51762"/>
    </source>
</evidence>
<sequence>MQFKFHSAAKILAMAFGLGTANFAATAHDHAVSTTDSEEHETIFREEFNEGRLDREKWNVVGVDFWVNNEQQVYIDSEDTIQFRSDVEGADGGVLVLRPIFRPGIDPNPERQADFVSGRIDSKGKFDFTHGRAEARIKLPDAEGVWPAWWLLGNGKWPTTGEIDIMEYVGEKDWIGVALHGTNYSGETPFVNKHFFPAGTDATDWHIYSVEWTAETITFEVDGKLIYRATKPMVGFYGEWLFDTPQHLILNFAVGGIYPLKTNGITEPYVGVPRETVDKIKTGEIAMLVDWVRVYAPEVTSPDE</sequence>
<accession>A0A562UM07</accession>
<reference evidence="4 5" key="1">
    <citation type="submission" date="2019-07" db="EMBL/GenBank/DDBJ databases">
        <title>Genomic Encyclopedia of Archaeal and Bacterial Type Strains, Phase II (KMG-II): from individual species to whole genera.</title>
        <authorList>
            <person name="Goeker M."/>
        </authorList>
    </citation>
    <scope>NUCLEOTIDE SEQUENCE [LARGE SCALE GENOMIC DNA]</scope>
    <source>
        <strain evidence="4 5">ATCC BAA-2084</strain>
    </source>
</reference>
<protein>
    <submittedName>
        <fullName evidence="4">Glycosyl hydrolase family 16</fullName>
    </submittedName>
</protein>
<feature type="signal peptide" evidence="2">
    <location>
        <begin position="1"/>
        <end position="27"/>
    </location>
</feature>
<dbReference type="RefSeq" id="WP_067597722.1">
    <property type="nucleotide sequence ID" value="NZ_CP015963.1"/>
</dbReference>
<dbReference type="CDD" id="cd08023">
    <property type="entry name" value="GH16_laminarinase_like"/>
    <property type="match status" value="1"/>
</dbReference>
<dbReference type="Proteomes" id="UP000320547">
    <property type="component" value="Unassembled WGS sequence"/>
</dbReference>
<dbReference type="EMBL" id="VLLK01000002">
    <property type="protein sequence ID" value="TWJ06616.1"/>
    <property type="molecule type" value="Genomic_DNA"/>
</dbReference>
<evidence type="ECO:0000256" key="1">
    <source>
        <dbReference type="ARBA" id="ARBA00006865"/>
    </source>
</evidence>
<dbReference type="PANTHER" id="PTHR10963:SF55">
    <property type="entry name" value="GLYCOSIDE HYDROLASE FAMILY 16 PROTEIN"/>
    <property type="match status" value="1"/>
</dbReference>
<feature type="chain" id="PRO_5022107176" evidence="2">
    <location>
        <begin position="28"/>
        <end position="304"/>
    </location>
</feature>
<name>A0A562UM07_9SPHN</name>
<evidence type="ECO:0000313" key="5">
    <source>
        <dbReference type="Proteomes" id="UP000320547"/>
    </source>
</evidence>
<dbReference type="GO" id="GO:0004553">
    <property type="term" value="F:hydrolase activity, hydrolyzing O-glycosyl compounds"/>
    <property type="evidence" value="ECO:0007669"/>
    <property type="project" value="InterPro"/>
</dbReference>
<gene>
    <name evidence="4" type="ORF">JN10_2151</name>
</gene>
<dbReference type="AlphaFoldDB" id="A0A562UM07"/>
<dbReference type="InterPro" id="IPR000757">
    <property type="entry name" value="Beta-glucanase-like"/>
</dbReference>